<keyword evidence="3" id="KW-1185">Reference proteome</keyword>
<sequence length="104" mass="11105">PHEAPLLDPFNSDCGRPRLRILLGQTNRLNCLTGTSSASTTKSNPNTAFKNTSDHKNNLASRQSLAKSCITSTFTATSLVSKGSTNSINSISSSYIVPISKTDF</sequence>
<dbReference type="EMBL" id="UZAK01044329">
    <property type="protein sequence ID" value="VDP72317.1"/>
    <property type="molecule type" value="Genomic_DNA"/>
</dbReference>
<dbReference type="STRING" id="6186.A0A183KZG8"/>
<feature type="compositionally biased region" description="Polar residues" evidence="1">
    <location>
        <begin position="34"/>
        <end position="51"/>
    </location>
</feature>
<dbReference type="WBParaSite" id="SCUD_0002046801-mRNA-1">
    <property type="protein sequence ID" value="SCUD_0002046801-mRNA-1"/>
    <property type="gene ID" value="SCUD_0002046801"/>
</dbReference>
<evidence type="ECO:0000256" key="1">
    <source>
        <dbReference type="SAM" id="MobiDB-lite"/>
    </source>
</evidence>
<accession>A0A183KZG8</accession>
<feature type="region of interest" description="Disordered" evidence="1">
    <location>
        <begin position="34"/>
        <end position="60"/>
    </location>
</feature>
<protein>
    <submittedName>
        <fullName evidence="4">Ovule protein</fullName>
    </submittedName>
</protein>
<dbReference type="AlphaFoldDB" id="A0A183KZG8"/>
<gene>
    <name evidence="2" type="ORF">SCUD_LOCUS20467</name>
</gene>
<organism evidence="4">
    <name type="scientific">Schistosoma curassoni</name>
    <dbReference type="NCBI Taxonomy" id="6186"/>
    <lineage>
        <taxon>Eukaryota</taxon>
        <taxon>Metazoa</taxon>
        <taxon>Spiralia</taxon>
        <taxon>Lophotrochozoa</taxon>
        <taxon>Platyhelminthes</taxon>
        <taxon>Trematoda</taxon>
        <taxon>Digenea</taxon>
        <taxon>Strigeidida</taxon>
        <taxon>Schistosomatoidea</taxon>
        <taxon>Schistosomatidae</taxon>
        <taxon>Schistosoma</taxon>
    </lineage>
</organism>
<evidence type="ECO:0000313" key="4">
    <source>
        <dbReference type="WBParaSite" id="SCUD_0002046801-mRNA-1"/>
    </source>
</evidence>
<dbReference type="Proteomes" id="UP000279833">
    <property type="component" value="Unassembled WGS sequence"/>
</dbReference>
<evidence type="ECO:0000313" key="3">
    <source>
        <dbReference type="Proteomes" id="UP000279833"/>
    </source>
</evidence>
<reference evidence="2 3" key="2">
    <citation type="submission" date="2018-11" db="EMBL/GenBank/DDBJ databases">
        <authorList>
            <consortium name="Pathogen Informatics"/>
        </authorList>
    </citation>
    <scope>NUCLEOTIDE SEQUENCE [LARGE SCALE GENOMIC DNA]</scope>
    <source>
        <strain evidence="2">Dakar</strain>
        <strain evidence="3">Dakar, Senegal</strain>
    </source>
</reference>
<evidence type="ECO:0000313" key="2">
    <source>
        <dbReference type="EMBL" id="VDP72317.1"/>
    </source>
</evidence>
<proteinExistence type="predicted"/>
<name>A0A183KZG8_9TREM</name>
<reference evidence="4" key="1">
    <citation type="submission" date="2016-06" db="UniProtKB">
        <authorList>
            <consortium name="WormBaseParasite"/>
        </authorList>
    </citation>
    <scope>IDENTIFICATION</scope>
</reference>